<dbReference type="OrthoDB" id="3498342at2759"/>
<protein>
    <submittedName>
        <fullName evidence="1">Uncharacterized protein</fullName>
    </submittedName>
</protein>
<gene>
    <name evidence="1" type="ORF">BGAL_0124g00030</name>
</gene>
<name>A0A4S8R006_9HELO</name>
<sequence>MPSFQLRRTVAVYQNLLASATVPTLFFTATRATALSAWSCQNSGPWHTPVNPTWRQDRFYAITRREPRQVKHIIDVLTVYHSGRQLQSKIKELEGDAKIHLDVTARVDMKLIPAYATLLDLTMKMVSDAKPPELWNQSQNGETFRQQFPESLRRTVKWIQNNSKALKPPPHSVVDLAQSVVRPFEDARDLCLTTQNSLGRIHEQIMDMQHNISVFNIELERADKVHPRDKKLLAQTRDNAISRQFVTSNEAYTDALNDAKYAQNAINILNRFVQPYFDSGELKGLGDEVGLLLDRTITQKDVLERILTDHVRGTATMANTWFRPVFHHRFAEKILDILALAPPSEMMLPYMRSILVLLSWPGTSVLTPDSDSLARWRRKPQSNLKTRLEEIVNMADVYQKRYPYQESESALRRYMT</sequence>
<keyword evidence="2" id="KW-1185">Reference proteome</keyword>
<dbReference type="EMBL" id="PQXL01000124">
    <property type="protein sequence ID" value="THV51073.1"/>
    <property type="molecule type" value="Genomic_DNA"/>
</dbReference>
<organism evidence="1 2">
    <name type="scientific">Botrytis galanthina</name>
    <dbReference type="NCBI Taxonomy" id="278940"/>
    <lineage>
        <taxon>Eukaryota</taxon>
        <taxon>Fungi</taxon>
        <taxon>Dikarya</taxon>
        <taxon>Ascomycota</taxon>
        <taxon>Pezizomycotina</taxon>
        <taxon>Leotiomycetes</taxon>
        <taxon>Helotiales</taxon>
        <taxon>Sclerotiniaceae</taxon>
        <taxon>Botrytis</taxon>
    </lineage>
</organism>
<dbReference type="AlphaFoldDB" id="A0A4S8R006"/>
<accession>A0A4S8R006</accession>
<reference evidence="1 2" key="1">
    <citation type="submission" date="2017-12" db="EMBL/GenBank/DDBJ databases">
        <title>Comparative genomics of Botrytis spp.</title>
        <authorList>
            <person name="Valero-Jimenez C.A."/>
            <person name="Tapia P."/>
            <person name="Veloso J."/>
            <person name="Silva-Moreno E."/>
            <person name="Staats M."/>
            <person name="Valdes J.H."/>
            <person name="Van Kan J.A.L."/>
        </authorList>
    </citation>
    <scope>NUCLEOTIDE SEQUENCE [LARGE SCALE GENOMIC DNA]</scope>
    <source>
        <strain evidence="1 2">MUCL435</strain>
    </source>
</reference>
<evidence type="ECO:0000313" key="2">
    <source>
        <dbReference type="Proteomes" id="UP000308671"/>
    </source>
</evidence>
<proteinExistence type="predicted"/>
<evidence type="ECO:0000313" key="1">
    <source>
        <dbReference type="EMBL" id="THV51073.1"/>
    </source>
</evidence>
<dbReference type="Proteomes" id="UP000308671">
    <property type="component" value="Unassembled WGS sequence"/>
</dbReference>
<comment type="caution">
    <text evidence="1">The sequence shown here is derived from an EMBL/GenBank/DDBJ whole genome shotgun (WGS) entry which is preliminary data.</text>
</comment>